<dbReference type="SMART" id="SM00849">
    <property type="entry name" value="Lactamase_B"/>
    <property type="match status" value="1"/>
</dbReference>
<name>A0A968GJ08_9SPIO</name>
<dbReference type="CDD" id="cd07709">
    <property type="entry name" value="flavodiiron_proteins_MBL-fold"/>
    <property type="match status" value="1"/>
</dbReference>
<dbReference type="AlphaFoldDB" id="A0A968GJ08"/>
<dbReference type="PANTHER" id="PTHR43717:SF1">
    <property type="entry name" value="ANAEROBIC NITRIC OXIDE REDUCTASE FLAVORUBREDOXIN"/>
    <property type="match status" value="1"/>
</dbReference>
<organism evidence="2 3">
    <name type="scientific">Entomospira culicis</name>
    <dbReference type="NCBI Taxonomy" id="2719989"/>
    <lineage>
        <taxon>Bacteria</taxon>
        <taxon>Pseudomonadati</taxon>
        <taxon>Spirochaetota</taxon>
        <taxon>Spirochaetia</taxon>
        <taxon>Spirochaetales</taxon>
        <taxon>Spirochaetaceae</taxon>
        <taxon>Entomospira</taxon>
    </lineage>
</organism>
<dbReference type="GO" id="GO:0046872">
    <property type="term" value="F:metal ion binding"/>
    <property type="evidence" value="ECO:0007669"/>
    <property type="project" value="InterPro"/>
</dbReference>
<gene>
    <name evidence="2" type="ORF">HCT48_06395</name>
</gene>
<dbReference type="InterPro" id="IPR029039">
    <property type="entry name" value="Flavoprotein-like_sf"/>
</dbReference>
<dbReference type="RefSeq" id="WP_167695916.1">
    <property type="nucleotide sequence ID" value="NZ_CP118181.1"/>
</dbReference>
<evidence type="ECO:0000259" key="1">
    <source>
        <dbReference type="SMART" id="SM00849"/>
    </source>
</evidence>
<dbReference type="GO" id="GO:0009055">
    <property type="term" value="F:electron transfer activity"/>
    <property type="evidence" value="ECO:0007669"/>
    <property type="project" value="InterPro"/>
</dbReference>
<reference evidence="2" key="1">
    <citation type="submission" date="2020-03" db="EMBL/GenBank/DDBJ databases">
        <title>Spirochaetal bacteria isolated from arthropods constitute a novel genus Entomospira genus novum within the order Spirochaetales.</title>
        <authorList>
            <person name="Grana-Miraglia L."/>
            <person name="Sikutova S."/>
            <person name="Fingerle V."/>
            <person name="Sing A."/>
            <person name="Castillo-Ramirez S."/>
            <person name="Margos G."/>
            <person name="Rudolf I."/>
        </authorList>
    </citation>
    <scope>NUCLEOTIDE SEQUENCE</scope>
    <source>
        <strain evidence="2">BR149</strain>
    </source>
</reference>
<dbReference type="Gene3D" id="3.60.15.10">
    <property type="entry name" value="Ribonuclease Z/Hydroxyacylglutathione hydrolase-like"/>
    <property type="match status" value="1"/>
</dbReference>
<keyword evidence="3" id="KW-1185">Reference proteome</keyword>
<dbReference type="InterPro" id="IPR045761">
    <property type="entry name" value="ODP_dom"/>
</dbReference>
<dbReference type="InterPro" id="IPR016440">
    <property type="entry name" value="Rubredoxin-O_OxRdtase"/>
</dbReference>
<dbReference type="InterPro" id="IPR001279">
    <property type="entry name" value="Metallo-B-lactamas"/>
</dbReference>
<comment type="caution">
    <text evidence="2">The sequence shown here is derived from an EMBL/GenBank/DDBJ whole genome shotgun (WGS) entry which is preliminary data.</text>
</comment>
<dbReference type="PANTHER" id="PTHR43717">
    <property type="entry name" value="ANAEROBIC NITRIC OXIDE REDUCTASE FLAVORUBREDOXIN"/>
    <property type="match status" value="1"/>
</dbReference>
<dbReference type="Proteomes" id="UP000778951">
    <property type="component" value="Unassembled WGS sequence"/>
</dbReference>
<dbReference type="GO" id="GO:0010181">
    <property type="term" value="F:FMN binding"/>
    <property type="evidence" value="ECO:0007669"/>
    <property type="project" value="InterPro"/>
</dbReference>
<dbReference type="GO" id="GO:0016491">
    <property type="term" value="F:oxidoreductase activity"/>
    <property type="evidence" value="ECO:0007669"/>
    <property type="project" value="InterPro"/>
</dbReference>
<dbReference type="Gene3D" id="3.40.50.360">
    <property type="match status" value="1"/>
</dbReference>
<dbReference type="SUPFAM" id="SSF52218">
    <property type="entry name" value="Flavoproteins"/>
    <property type="match status" value="1"/>
</dbReference>
<evidence type="ECO:0000313" key="2">
    <source>
        <dbReference type="EMBL" id="NIZ69839.1"/>
    </source>
</evidence>
<evidence type="ECO:0000313" key="3">
    <source>
        <dbReference type="Proteomes" id="UP000778951"/>
    </source>
</evidence>
<dbReference type="EMBL" id="JAATLM010000001">
    <property type="protein sequence ID" value="NIZ69839.1"/>
    <property type="molecule type" value="Genomic_DNA"/>
</dbReference>
<dbReference type="SUPFAM" id="SSF56281">
    <property type="entry name" value="Metallo-hydrolase/oxidoreductase"/>
    <property type="match status" value="1"/>
</dbReference>
<proteinExistence type="predicted"/>
<dbReference type="Pfam" id="PF19583">
    <property type="entry name" value="ODP"/>
    <property type="match status" value="1"/>
</dbReference>
<dbReference type="PIRSF" id="PIRSF005243">
    <property type="entry name" value="ROO"/>
    <property type="match status" value="1"/>
</dbReference>
<feature type="domain" description="Metallo-beta-lactamase" evidence="1">
    <location>
        <begin position="34"/>
        <end position="232"/>
    </location>
</feature>
<protein>
    <submittedName>
        <fullName evidence="2">FprA family A-type flavoprotein</fullName>
    </submittedName>
</protein>
<accession>A0A968GJ08</accession>
<sequence length="409" mass="45995">MNATKIVDGIYKVGVNLPNTRLFEGLWPIPKGASINGYVVQGDEIALIDLVQDFEDLPKEYQEELAAIGIEQKKISYLIVNHMEPDHTGWLGTFIKNNPHVKIYCTAKTVPMLSTFYDVASNVIPVKTGDTLDLGQGKVLEFFETPNVHWPETMMVFERSNGILFSCDAFGGYGAVASDKSFDDTLDEATVQEYIDEAIRYYANIVAAFSPFVTRAINQLAHLPIKIIAPSHGLIWRKDVARIVNLYSTLAGYATNAGDPKKITLIWGSMYGNTERAVTFIRKIVEDSGIEFFEHRVPEEEIGMVLASVWQSRGIILAMPTYEYQMFPPVAHVLDDAFRKKMFNKHCLRMGSFGWVGGAEKEVKSWAEKLKWQMHPSIEWAGTPTEAEIDKIRDGIHALIKTMESDEES</sequence>
<dbReference type="InterPro" id="IPR036866">
    <property type="entry name" value="RibonucZ/Hydroxyglut_hydro"/>
</dbReference>